<feature type="transmembrane region" description="Helical" evidence="6">
    <location>
        <begin position="188"/>
        <end position="206"/>
    </location>
</feature>
<protein>
    <submittedName>
        <fullName evidence="7">L-lysine permease</fullName>
    </submittedName>
</protein>
<evidence type="ECO:0000256" key="1">
    <source>
        <dbReference type="ARBA" id="ARBA00004651"/>
    </source>
</evidence>
<keyword evidence="3 6" id="KW-0812">Transmembrane</keyword>
<keyword evidence="8" id="KW-1185">Reference proteome</keyword>
<dbReference type="PANTHER" id="PTHR30086">
    <property type="entry name" value="ARGININE EXPORTER PROTEIN ARGO"/>
    <property type="match status" value="1"/>
</dbReference>
<evidence type="ECO:0000256" key="4">
    <source>
        <dbReference type="ARBA" id="ARBA00022989"/>
    </source>
</evidence>
<name>A0A0A1FA67_9BURK</name>
<dbReference type="OrthoDB" id="581870at2"/>
<dbReference type="GO" id="GO:0015171">
    <property type="term" value="F:amino acid transmembrane transporter activity"/>
    <property type="evidence" value="ECO:0007669"/>
    <property type="project" value="TreeGrafter"/>
</dbReference>
<dbReference type="KEGG" id="care:LT85_1411"/>
<sequence length="211" mass="22202">MNTAITVFSIGSAIAIGAMSPGPSFVMVAKTAVASTRSHGLAAALGMGTGGIMFATAALLGLQALLASVPWLYLALKIGGGAYLAYLGYRIWKGAKSPLMLGANFGQEAMPTLKKSFMLGLVTQLSNPKTSIFYASIFASLLPPAFPAWLNLALLIVVFCIETGWYSIVALLLSSASPRDAYLRYKSWIDRVAGGVMILFGLRLIATATKN</sequence>
<dbReference type="Pfam" id="PF01810">
    <property type="entry name" value="LysE"/>
    <property type="match status" value="1"/>
</dbReference>
<evidence type="ECO:0000256" key="3">
    <source>
        <dbReference type="ARBA" id="ARBA00022692"/>
    </source>
</evidence>
<evidence type="ECO:0000313" key="8">
    <source>
        <dbReference type="Proteomes" id="UP000030302"/>
    </source>
</evidence>
<dbReference type="InterPro" id="IPR001123">
    <property type="entry name" value="LeuE-type"/>
</dbReference>
<proteinExistence type="predicted"/>
<feature type="transmembrane region" description="Helical" evidence="6">
    <location>
        <begin position="41"/>
        <end position="65"/>
    </location>
</feature>
<evidence type="ECO:0000256" key="6">
    <source>
        <dbReference type="SAM" id="Phobius"/>
    </source>
</evidence>
<dbReference type="PANTHER" id="PTHR30086:SF19">
    <property type="entry name" value="THREONINE EFFLUX PROTEIN"/>
    <property type="match status" value="1"/>
</dbReference>
<evidence type="ECO:0000256" key="5">
    <source>
        <dbReference type="ARBA" id="ARBA00023136"/>
    </source>
</evidence>
<keyword evidence="4 6" id="KW-1133">Transmembrane helix</keyword>
<keyword evidence="5 6" id="KW-0472">Membrane</keyword>
<dbReference type="STRING" id="279058.LT85_1411"/>
<dbReference type="Proteomes" id="UP000030302">
    <property type="component" value="Chromosome"/>
</dbReference>
<evidence type="ECO:0000313" key="7">
    <source>
        <dbReference type="EMBL" id="AIY40569.1"/>
    </source>
</evidence>
<feature type="transmembrane region" description="Helical" evidence="6">
    <location>
        <begin position="71"/>
        <end position="92"/>
    </location>
</feature>
<accession>A0A0A1FA67</accession>
<dbReference type="GO" id="GO:0005886">
    <property type="term" value="C:plasma membrane"/>
    <property type="evidence" value="ECO:0007669"/>
    <property type="project" value="UniProtKB-SubCell"/>
</dbReference>
<comment type="subcellular location">
    <subcellularLocation>
        <location evidence="1">Cell membrane</location>
        <topology evidence="1">Multi-pass membrane protein</topology>
    </subcellularLocation>
</comment>
<dbReference type="EMBL" id="CP009962">
    <property type="protein sequence ID" value="AIY40569.1"/>
    <property type="molecule type" value="Genomic_DNA"/>
</dbReference>
<dbReference type="AlphaFoldDB" id="A0A0A1FA67"/>
<feature type="transmembrane region" description="Helical" evidence="6">
    <location>
        <begin position="6"/>
        <end position="29"/>
    </location>
</feature>
<dbReference type="RefSeq" id="WP_052134806.1">
    <property type="nucleotide sequence ID" value="NZ_CP009962.1"/>
</dbReference>
<keyword evidence="2" id="KW-1003">Cell membrane</keyword>
<dbReference type="HOGENOM" id="CLU_079569_0_0_4"/>
<gene>
    <name evidence="7" type="ORF">LT85_1411</name>
</gene>
<evidence type="ECO:0000256" key="2">
    <source>
        <dbReference type="ARBA" id="ARBA00022475"/>
    </source>
</evidence>
<reference evidence="8" key="1">
    <citation type="journal article" date="2014" name="Soil Biol. Biochem.">
        <title>Structure and function of bacterial communities in ageing soils: Insights from the Mendocino ecological staircase.</title>
        <authorList>
            <person name="Uroz S."/>
            <person name="Tech J.J."/>
            <person name="Sawaya N.A."/>
            <person name="Frey-Klett P."/>
            <person name="Leveau J.H.J."/>
        </authorList>
    </citation>
    <scope>NUCLEOTIDE SEQUENCE [LARGE SCALE GENOMIC DNA]</scope>
    <source>
        <strain evidence="8">Cal35</strain>
    </source>
</reference>
<feature type="transmembrane region" description="Helical" evidence="6">
    <location>
        <begin position="156"/>
        <end position="176"/>
    </location>
</feature>
<organism evidence="7 8">
    <name type="scientific">Collimonas arenae</name>
    <dbReference type="NCBI Taxonomy" id="279058"/>
    <lineage>
        <taxon>Bacteria</taxon>
        <taxon>Pseudomonadati</taxon>
        <taxon>Pseudomonadota</taxon>
        <taxon>Betaproteobacteria</taxon>
        <taxon>Burkholderiales</taxon>
        <taxon>Oxalobacteraceae</taxon>
        <taxon>Collimonas</taxon>
    </lineage>
</organism>